<dbReference type="EMBL" id="GL192453">
    <property type="protein sequence ID" value="EFB13289.1"/>
    <property type="molecule type" value="Genomic_DNA"/>
</dbReference>
<evidence type="ECO:0000256" key="1">
    <source>
        <dbReference type="SAM" id="Phobius"/>
    </source>
</evidence>
<feature type="non-terminal residue" evidence="2">
    <location>
        <position position="29"/>
    </location>
</feature>
<accession>D2H2Z9</accession>
<sequence length="29" mass="3362">EKIMNVKGKVVLSMLVVSTVIVVFWEYIH</sequence>
<gene>
    <name evidence="2" type="ORF">PANDA_004035</name>
</gene>
<keyword evidence="1" id="KW-0472">Membrane</keyword>
<protein>
    <submittedName>
        <fullName evidence="2">Uncharacterized protein</fullName>
    </submittedName>
</protein>
<name>D2H2Z9_AILME</name>
<dbReference type="InParanoid" id="D2H2Z9"/>
<proteinExistence type="predicted"/>
<keyword evidence="1" id="KW-1133">Transmembrane helix</keyword>
<evidence type="ECO:0000313" key="2">
    <source>
        <dbReference type="EMBL" id="EFB13289.1"/>
    </source>
</evidence>
<organism evidence="2">
    <name type="scientific">Ailuropoda melanoleuca</name>
    <name type="common">Giant panda</name>
    <dbReference type="NCBI Taxonomy" id="9646"/>
    <lineage>
        <taxon>Eukaryota</taxon>
        <taxon>Metazoa</taxon>
        <taxon>Chordata</taxon>
        <taxon>Craniata</taxon>
        <taxon>Vertebrata</taxon>
        <taxon>Euteleostomi</taxon>
        <taxon>Mammalia</taxon>
        <taxon>Eutheria</taxon>
        <taxon>Laurasiatheria</taxon>
        <taxon>Carnivora</taxon>
        <taxon>Caniformia</taxon>
        <taxon>Ursidae</taxon>
        <taxon>Ailuropoda</taxon>
    </lineage>
</organism>
<keyword evidence="1" id="KW-0812">Transmembrane</keyword>
<feature type="transmembrane region" description="Helical" evidence="1">
    <location>
        <begin position="12"/>
        <end position="28"/>
    </location>
</feature>
<feature type="non-terminal residue" evidence="2">
    <location>
        <position position="1"/>
    </location>
</feature>
<dbReference type="HOGENOM" id="CLU_062445_1_0_1"/>
<reference evidence="2" key="1">
    <citation type="journal article" date="2010" name="Nature">
        <title>The sequence and de novo assembly of the giant panda genome.</title>
        <authorList>
            <person name="Li R."/>
            <person name="Fan W."/>
            <person name="Tian G."/>
            <person name="Zhu H."/>
            <person name="He L."/>
            <person name="Cai J."/>
            <person name="Huang Q."/>
            <person name="Cai Q."/>
            <person name="Li B."/>
            <person name="Bai Y."/>
            <person name="Zhang Z."/>
            <person name="Zhang Y."/>
            <person name="Wang W."/>
            <person name="Li J."/>
            <person name="Wei F."/>
            <person name="Li H."/>
            <person name="Jian M."/>
            <person name="Li J."/>
            <person name="Zhang Z."/>
            <person name="Nielsen R."/>
            <person name="Li D."/>
            <person name="Gu W."/>
            <person name="Yang Z."/>
            <person name="Xuan Z."/>
            <person name="Ryder O.A."/>
            <person name="Leung F.C."/>
            <person name="Zhou Y."/>
            <person name="Cao J."/>
            <person name="Sun X."/>
            <person name="Fu Y."/>
            <person name="Fang X."/>
            <person name="Guo X."/>
            <person name="Wang B."/>
            <person name="Hou R."/>
            <person name="Shen F."/>
            <person name="Mu B."/>
            <person name="Ni P."/>
            <person name="Lin R."/>
            <person name="Qian W."/>
            <person name="Wang G."/>
            <person name="Yu C."/>
            <person name="Nie W."/>
            <person name="Wang J."/>
            <person name="Wu Z."/>
            <person name="Liang H."/>
            <person name="Min J."/>
            <person name="Wu Q."/>
            <person name="Cheng S."/>
            <person name="Ruan J."/>
            <person name="Wang M."/>
            <person name="Shi Z."/>
            <person name="Wen M."/>
            <person name="Liu B."/>
            <person name="Ren X."/>
            <person name="Zheng H."/>
            <person name="Dong D."/>
            <person name="Cook K."/>
            <person name="Shan G."/>
            <person name="Zhang H."/>
            <person name="Kosiol C."/>
            <person name="Xie X."/>
            <person name="Lu Z."/>
            <person name="Zheng H."/>
            <person name="Li Y."/>
            <person name="Steiner C.C."/>
            <person name="Lam T.T."/>
            <person name="Lin S."/>
            <person name="Zhang Q."/>
            <person name="Li G."/>
            <person name="Tian J."/>
            <person name="Gong T."/>
            <person name="Liu H."/>
            <person name="Zhang D."/>
            <person name="Fang L."/>
            <person name="Ye C."/>
            <person name="Zhang J."/>
            <person name="Hu W."/>
            <person name="Xu A."/>
            <person name="Ren Y."/>
            <person name="Zhang G."/>
            <person name="Bruford M.W."/>
            <person name="Li Q."/>
            <person name="Ma L."/>
            <person name="Guo Y."/>
            <person name="An N."/>
            <person name="Hu Y."/>
            <person name="Zheng Y."/>
            <person name="Shi Y."/>
            <person name="Li Z."/>
            <person name="Liu Q."/>
            <person name="Chen Y."/>
            <person name="Zhao J."/>
            <person name="Qu N."/>
            <person name="Zhao S."/>
            <person name="Tian F."/>
            <person name="Wang X."/>
            <person name="Wang H."/>
            <person name="Xu L."/>
            <person name="Liu X."/>
            <person name="Vinar T."/>
            <person name="Wang Y."/>
            <person name="Lam T.W."/>
            <person name="Yiu S.M."/>
            <person name="Liu S."/>
            <person name="Zhang H."/>
            <person name="Li D."/>
            <person name="Huang Y."/>
            <person name="Wang X."/>
            <person name="Yang G."/>
            <person name="Jiang Z."/>
            <person name="Wang J."/>
            <person name="Qin N."/>
            <person name="Li L."/>
            <person name="Li J."/>
            <person name="Bolund L."/>
            <person name="Kristiansen K."/>
            <person name="Wong G.K."/>
            <person name="Olson M."/>
            <person name="Zhang X."/>
            <person name="Li S."/>
            <person name="Yang H."/>
            <person name="Wang J."/>
            <person name="Wang J."/>
        </authorList>
    </citation>
    <scope>NUCLEOTIDE SEQUENCE [LARGE SCALE GENOMIC DNA]</scope>
</reference>
<dbReference type="AlphaFoldDB" id="D2H2Z9"/>